<comment type="caution">
    <text evidence="2">The sequence shown here is derived from an EMBL/GenBank/DDBJ whole genome shotgun (WGS) entry which is preliminary data.</text>
</comment>
<evidence type="ECO:0000256" key="1">
    <source>
        <dbReference type="SAM" id="MobiDB-lite"/>
    </source>
</evidence>
<name>A0A9Q0EV33_9TELE</name>
<reference evidence="2" key="1">
    <citation type="submission" date="2022-07" db="EMBL/GenBank/DDBJ databases">
        <title>Chromosome-level genome of Muraenolepis orangiensis.</title>
        <authorList>
            <person name="Kim J."/>
        </authorList>
    </citation>
    <scope>NUCLEOTIDE SEQUENCE</scope>
    <source>
        <strain evidence="2">KU_S4_2022</strain>
        <tissue evidence="2">Muscle</tissue>
    </source>
</reference>
<dbReference type="AlphaFoldDB" id="A0A9Q0EV33"/>
<organism evidence="2 3">
    <name type="scientific">Muraenolepis orangiensis</name>
    <name type="common">Patagonian moray cod</name>
    <dbReference type="NCBI Taxonomy" id="630683"/>
    <lineage>
        <taxon>Eukaryota</taxon>
        <taxon>Metazoa</taxon>
        <taxon>Chordata</taxon>
        <taxon>Craniata</taxon>
        <taxon>Vertebrata</taxon>
        <taxon>Euteleostomi</taxon>
        <taxon>Actinopterygii</taxon>
        <taxon>Neopterygii</taxon>
        <taxon>Teleostei</taxon>
        <taxon>Neoteleostei</taxon>
        <taxon>Acanthomorphata</taxon>
        <taxon>Zeiogadaria</taxon>
        <taxon>Gadariae</taxon>
        <taxon>Gadiformes</taxon>
        <taxon>Muraenolepidoidei</taxon>
        <taxon>Muraenolepididae</taxon>
        <taxon>Muraenolepis</taxon>
    </lineage>
</organism>
<evidence type="ECO:0000313" key="2">
    <source>
        <dbReference type="EMBL" id="KAJ3613774.1"/>
    </source>
</evidence>
<sequence>MSPRMLRAQEGERERERETLPESCHRHGNRNNPERSDCIGQTREHGAFSSWLKPFTPWSLSPSWGQEALDLGQQPALALGQQRALDPGQQRALDLGQQRALDPGQQRALDLGQQRALDLGQQRALDPGQQRAWTWDSNAPWTWDSNAPFPTSFKGFSMSVCFSSGSRSGLYQFHQTGTDTGTKDPVLRGAAGAEQHVEDTEGITEHYPPNYPMRRDVRCSDPCCPV</sequence>
<accession>A0A9Q0EV33</accession>
<dbReference type="Proteomes" id="UP001148018">
    <property type="component" value="Unassembled WGS sequence"/>
</dbReference>
<keyword evidence="3" id="KW-1185">Reference proteome</keyword>
<proteinExistence type="predicted"/>
<feature type="region of interest" description="Disordered" evidence="1">
    <location>
        <begin position="1"/>
        <end position="40"/>
    </location>
</feature>
<dbReference type="EMBL" id="JANIIK010000035">
    <property type="protein sequence ID" value="KAJ3613774.1"/>
    <property type="molecule type" value="Genomic_DNA"/>
</dbReference>
<evidence type="ECO:0000313" key="3">
    <source>
        <dbReference type="Proteomes" id="UP001148018"/>
    </source>
</evidence>
<protein>
    <submittedName>
        <fullName evidence="2">Uncharacterized protein</fullName>
    </submittedName>
</protein>
<feature type="compositionally biased region" description="Basic and acidic residues" evidence="1">
    <location>
        <begin position="7"/>
        <end position="25"/>
    </location>
</feature>
<gene>
    <name evidence="2" type="ORF">NHX12_020020</name>
</gene>